<keyword evidence="4" id="KW-0560">Oxidoreductase</keyword>
<evidence type="ECO:0000313" key="5">
    <source>
        <dbReference type="EMBL" id="GAU87300.1"/>
    </source>
</evidence>
<keyword evidence="6" id="KW-1185">Reference proteome</keyword>
<protein>
    <recommendedName>
        <fullName evidence="7">Cytochrome P450</fullName>
    </recommendedName>
</protein>
<dbReference type="EMBL" id="BDGG01000001">
    <property type="protein sequence ID" value="GAU87300.1"/>
    <property type="molecule type" value="Genomic_DNA"/>
</dbReference>
<evidence type="ECO:0000313" key="6">
    <source>
        <dbReference type="Proteomes" id="UP000186922"/>
    </source>
</evidence>
<organism evidence="5 6">
    <name type="scientific">Ramazzottius varieornatus</name>
    <name type="common">Water bear</name>
    <name type="synonym">Tardigrade</name>
    <dbReference type="NCBI Taxonomy" id="947166"/>
    <lineage>
        <taxon>Eukaryota</taxon>
        <taxon>Metazoa</taxon>
        <taxon>Ecdysozoa</taxon>
        <taxon>Tardigrada</taxon>
        <taxon>Eutardigrada</taxon>
        <taxon>Parachela</taxon>
        <taxon>Hypsibioidea</taxon>
        <taxon>Ramazzottiidae</taxon>
        <taxon>Ramazzottius</taxon>
    </lineage>
</organism>
<dbReference type="GO" id="GO:0006082">
    <property type="term" value="P:organic acid metabolic process"/>
    <property type="evidence" value="ECO:0007669"/>
    <property type="project" value="TreeGrafter"/>
</dbReference>
<dbReference type="Gene3D" id="1.10.630.10">
    <property type="entry name" value="Cytochrome P450"/>
    <property type="match status" value="1"/>
</dbReference>
<dbReference type="GO" id="GO:0005737">
    <property type="term" value="C:cytoplasm"/>
    <property type="evidence" value="ECO:0007669"/>
    <property type="project" value="TreeGrafter"/>
</dbReference>
<keyword evidence="3" id="KW-0408">Iron</keyword>
<reference evidence="5 6" key="1">
    <citation type="journal article" date="2016" name="Nat. Commun.">
        <title>Extremotolerant tardigrade genome and improved radiotolerance of human cultured cells by tardigrade-unique protein.</title>
        <authorList>
            <person name="Hashimoto T."/>
            <person name="Horikawa D.D."/>
            <person name="Saito Y."/>
            <person name="Kuwahara H."/>
            <person name="Kozuka-Hata H."/>
            <person name="Shin-I T."/>
            <person name="Minakuchi Y."/>
            <person name="Ohishi K."/>
            <person name="Motoyama A."/>
            <person name="Aizu T."/>
            <person name="Enomoto A."/>
            <person name="Kondo K."/>
            <person name="Tanaka S."/>
            <person name="Hara Y."/>
            <person name="Koshikawa S."/>
            <person name="Sagara H."/>
            <person name="Miura T."/>
            <person name="Yokobori S."/>
            <person name="Miyagawa K."/>
            <person name="Suzuki Y."/>
            <person name="Kubo T."/>
            <person name="Oyama M."/>
            <person name="Kohara Y."/>
            <person name="Fujiyama A."/>
            <person name="Arakawa K."/>
            <person name="Katayama T."/>
            <person name="Toyoda A."/>
            <person name="Kunieda T."/>
        </authorList>
    </citation>
    <scope>NUCLEOTIDE SEQUENCE [LARGE SCALE GENOMIC DNA]</scope>
    <source>
        <strain evidence="5 6">YOKOZUNA-1</strain>
    </source>
</reference>
<dbReference type="GO" id="GO:0005506">
    <property type="term" value="F:iron ion binding"/>
    <property type="evidence" value="ECO:0007669"/>
    <property type="project" value="InterPro"/>
</dbReference>
<evidence type="ECO:0008006" key="7">
    <source>
        <dbReference type="Google" id="ProtNLM"/>
    </source>
</evidence>
<dbReference type="Pfam" id="PF00067">
    <property type="entry name" value="p450"/>
    <property type="match status" value="1"/>
</dbReference>
<evidence type="ECO:0000256" key="4">
    <source>
        <dbReference type="ARBA" id="ARBA00023033"/>
    </source>
</evidence>
<dbReference type="SUPFAM" id="SSF48264">
    <property type="entry name" value="Cytochrome P450"/>
    <property type="match status" value="1"/>
</dbReference>
<comment type="caution">
    <text evidence="5">The sequence shown here is derived from an EMBL/GenBank/DDBJ whole genome shotgun (WGS) entry which is preliminary data.</text>
</comment>
<comment type="similarity">
    <text evidence="1">Belongs to the cytochrome P450 family.</text>
</comment>
<dbReference type="Proteomes" id="UP000186922">
    <property type="component" value="Unassembled WGS sequence"/>
</dbReference>
<accession>A0A1D1UFJ2</accession>
<dbReference type="STRING" id="947166.A0A1D1UFJ2"/>
<dbReference type="InterPro" id="IPR001128">
    <property type="entry name" value="Cyt_P450"/>
</dbReference>
<evidence type="ECO:0000256" key="3">
    <source>
        <dbReference type="ARBA" id="ARBA00023004"/>
    </source>
</evidence>
<dbReference type="InterPro" id="IPR002401">
    <property type="entry name" value="Cyt_P450_E_grp-I"/>
</dbReference>
<dbReference type="OrthoDB" id="2789670at2759"/>
<gene>
    <name evidence="5" type="primary">RvY_00178-1</name>
    <name evidence="5" type="synonym">RvY_00178.1</name>
    <name evidence="5" type="ORF">RvY_00178</name>
</gene>
<proteinExistence type="inferred from homology"/>
<dbReference type="GO" id="GO:0020037">
    <property type="term" value="F:heme binding"/>
    <property type="evidence" value="ECO:0007669"/>
    <property type="project" value="InterPro"/>
</dbReference>
<name>A0A1D1UFJ2_RAMVA</name>
<dbReference type="GO" id="GO:0006805">
    <property type="term" value="P:xenobiotic metabolic process"/>
    <property type="evidence" value="ECO:0007669"/>
    <property type="project" value="TreeGrafter"/>
</dbReference>
<evidence type="ECO:0000256" key="2">
    <source>
        <dbReference type="ARBA" id="ARBA00022723"/>
    </source>
</evidence>
<keyword evidence="4" id="KW-0503">Monooxygenase</keyword>
<dbReference type="PANTHER" id="PTHR24300">
    <property type="entry name" value="CYTOCHROME P450 508A4-RELATED"/>
    <property type="match status" value="1"/>
</dbReference>
<sequence length="307" mass="35391">MYLIFSAFVLPLLFVWLLIWKKHRSRNLPPGPIVIPLFGTVTLFRYSTPYLAWIEWAKACRSDTIRLRTGPLARVACHDIDTVKKLFAKEEATGREKLFSHPVIAKGKGLIFSERPLWKHHRRFALTTLRNYGMGKTWLDDTILSEVDDLCKLLVDLDGRPIDPRRLLSHSISNVICALVFGRRFPHDDARFTKLTSLFDNILIAQFTYGRLLAFPFLKYIPGSGFHQKNAIIRKNFADVIAFIKELVNDHRCDDKSDEGTDHDYIDAYITEKAHQRTHQDGSNMFEDDQQLVGSLYDLFFAGTETT</sequence>
<dbReference type="GO" id="GO:0016712">
    <property type="term" value="F:oxidoreductase activity, acting on paired donors, with incorporation or reduction of molecular oxygen, reduced flavin or flavoprotein as one donor, and incorporation of one atom of oxygen"/>
    <property type="evidence" value="ECO:0007669"/>
    <property type="project" value="TreeGrafter"/>
</dbReference>
<dbReference type="InterPro" id="IPR050182">
    <property type="entry name" value="Cytochrome_P450_fam2"/>
</dbReference>
<dbReference type="PRINTS" id="PR00463">
    <property type="entry name" value="EP450I"/>
</dbReference>
<dbReference type="InterPro" id="IPR036396">
    <property type="entry name" value="Cyt_P450_sf"/>
</dbReference>
<keyword evidence="2" id="KW-0479">Metal-binding</keyword>
<dbReference type="AlphaFoldDB" id="A0A1D1UFJ2"/>
<evidence type="ECO:0000256" key="1">
    <source>
        <dbReference type="ARBA" id="ARBA00010617"/>
    </source>
</evidence>
<dbReference type="PANTHER" id="PTHR24300:SF375">
    <property type="entry name" value="CYTOCHROME P450 FAMILY"/>
    <property type="match status" value="1"/>
</dbReference>